<reference evidence="1 2" key="1">
    <citation type="submission" date="2023-10" db="EMBL/GenBank/DDBJ databases">
        <authorList>
            <person name="Dale J."/>
        </authorList>
    </citation>
    <scope>NUCLEOTIDE SEQUENCE [LARGE SCALE GENOMIC DNA]</scope>
    <source>
        <strain evidence="1 2">2023EL-00970</strain>
    </source>
</reference>
<dbReference type="Proteomes" id="UP001187066">
    <property type="component" value="Unassembled WGS sequence"/>
</dbReference>
<sequence>MSTFIETTHVEHPAPRNGWQLFKMLATGQWMPGSAWQNPGYRQKFLLRSLASPLVTSRLLNSLSKQPNLETLLKAQPGLPCRLHRPYLSVNTRSTQALSALDFHYKQLIRLLPATLLLSHWSATGANLAQLTGKNGEQYRIQLASLSMLDKEGEATLVFFDENDTVLAEMTFTLCQRNGKPTLFIGGLQGAKNWVPHERIQNATKACHGLFPKRLLLETICHLAPLLQASQIQAVGNDTHIYRNWRYAKKKKDKLHADYDSFWLSMGGEPGKDGYFTLPDVITRKPMEEIASKKRAEYRRRYELLDSLAAQVISTIRTH</sequence>
<dbReference type="InterPro" id="IPR007488">
    <property type="entry name" value="DUF535"/>
</dbReference>
<protein>
    <submittedName>
        <fullName evidence="1">VirK/YbjX family protein</fullName>
    </submittedName>
</protein>
<dbReference type="PANTHER" id="PTHR38785">
    <property type="entry name" value="HOMOLOG OF VIRK"/>
    <property type="match status" value="1"/>
</dbReference>
<proteinExistence type="predicted"/>
<accession>A0ABU4DXZ4</accession>
<evidence type="ECO:0000313" key="2">
    <source>
        <dbReference type="Proteomes" id="UP001187066"/>
    </source>
</evidence>
<organism evidence="1 2">
    <name type="scientific">Atlantibacter subterraneus</name>
    <dbReference type="NCBI Taxonomy" id="255519"/>
    <lineage>
        <taxon>Bacteria</taxon>
        <taxon>Pseudomonadati</taxon>
        <taxon>Pseudomonadota</taxon>
        <taxon>Gammaproteobacteria</taxon>
        <taxon>Enterobacterales</taxon>
        <taxon>Enterobacteriaceae</taxon>
        <taxon>Atlantibacter</taxon>
    </lineage>
</organism>
<name>A0ABU4DXZ4_9ENTR</name>
<dbReference type="RefSeq" id="WP_317677617.1">
    <property type="nucleotide sequence ID" value="NZ_JAWLOF010000002.1"/>
</dbReference>
<dbReference type="Pfam" id="PF04393">
    <property type="entry name" value="DUF535"/>
    <property type="match status" value="1"/>
</dbReference>
<keyword evidence="2" id="KW-1185">Reference proteome</keyword>
<dbReference type="EMBL" id="JAWLOF010000002">
    <property type="protein sequence ID" value="MDV7021727.1"/>
    <property type="molecule type" value="Genomic_DNA"/>
</dbReference>
<comment type="caution">
    <text evidence="1">The sequence shown here is derived from an EMBL/GenBank/DDBJ whole genome shotgun (WGS) entry which is preliminary data.</text>
</comment>
<dbReference type="PANTHER" id="PTHR38785:SF1">
    <property type="entry name" value="HOMOLOG OF VIRK"/>
    <property type="match status" value="1"/>
</dbReference>
<evidence type="ECO:0000313" key="1">
    <source>
        <dbReference type="EMBL" id="MDV7021727.1"/>
    </source>
</evidence>
<gene>
    <name evidence="1" type="ORF">R4P48_03405</name>
</gene>